<dbReference type="GO" id="GO:0008278">
    <property type="term" value="C:cohesin complex"/>
    <property type="evidence" value="ECO:0007669"/>
    <property type="project" value="TreeGrafter"/>
</dbReference>
<dbReference type="InterPro" id="IPR020839">
    <property type="entry name" value="SCD"/>
</dbReference>
<dbReference type="PROSITE" id="PS51425">
    <property type="entry name" value="SCD"/>
    <property type="match status" value="1"/>
</dbReference>
<dbReference type="GO" id="GO:0000785">
    <property type="term" value="C:chromatin"/>
    <property type="evidence" value="ECO:0007669"/>
    <property type="project" value="TreeGrafter"/>
</dbReference>
<dbReference type="Pfam" id="PF08514">
    <property type="entry name" value="STAG"/>
    <property type="match status" value="1"/>
</dbReference>
<feature type="domain" description="SCD" evidence="2">
    <location>
        <begin position="264"/>
        <end position="348"/>
    </location>
</feature>
<dbReference type="PANTHER" id="PTHR11199:SF0">
    <property type="entry name" value="LD34181P-RELATED"/>
    <property type="match status" value="1"/>
</dbReference>
<dbReference type="GO" id="GO:0003682">
    <property type="term" value="F:chromatin binding"/>
    <property type="evidence" value="ECO:0007669"/>
    <property type="project" value="TreeGrafter"/>
</dbReference>
<dbReference type="InterPro" id="IPR056396">
    <property type="entry name" value="HEAT_SCC3-SA"/>
</dbReference>
<dbReference type="GO" id="GO:0005634">
    <property type="term" value="C:nucleus"/>
    <property type="evidence" value="ECO:0007669"/>
    <property type="project" value="TreeGrafter"/>
</dbReference>
<feature type="region of interest" description="Disordered" evidence="1">
    <location>
        <begin position="1"/>
        <end position="42"/>
    </location>
</feature>
<dbReference type="EMBL" id="CP119940">
    <property type="protein sequence ID" value="WFD04101.1"/>
    <property type="molecule type" value="Genomic_DNA"/>
</dbReference>
<evidence type="ECO:0000259" key="2">
    <source>
        <dbReference type="PROSITE" id="PS51425"/>
    </source>
</evidence>
<dbReference type="PANTHER" id="PTHR11199">
    <property type="entry name" value="STROMAL ANTIGEN"/>
    <property type="match status" value="1"/>
</dbReference>
<organism evidence="3 4">
    <name type="scientific">Malassezia obtusa</name>
    <dbReference type="NCBI Taxonomy" id="76774"/>
    <lineage>
        <taxon>Eukaryota</taxon>
        <taxon>Fungi</taxon>
        <taxon>Dikarya</taxon>
        <taxon>Basidiomycota</taxon>
        <taxon>Ustilaginomycotina</taxon>
        <taxon>Malasseziomycetes</taxon>
        <taxon>Malasseziales</taxon>
        <taxon>Malasseziaceae</taxon>
        <taxon>Malassezia</taxon>
    </lineage>
</organism>
<feature type="compositionally biased region" description="Basic residues" evidence="1">
    <location>
        <begin position="1"/>
        <end position="15"/>
    </location>
</feature>
<dbReference type="Proteomes" id="UP001214603">
    <property type="component" value="Chromosome 7"/>
</dbReference>
<evidence type="ECO:0000256" key="1">
    <source>
        <dbReference type="SAM" id="MobiDB-lite"/>
    </source>
</evidence>
<dbReference type="AlphaFoldDB" id="A0AAF0IXH7"/>
<dbReference type="InterPro" id="IPR013721">
    <property type="entry name" value="STAG"/>
</dbReference>
<evidence type="ECO:0000313" key="3">
    <source>
        <dbReference type="EMBL" id="WFD04101.1"/>
    </source>
</evidence>
<name>A0AAF0IXH7_9BASI</name>
<accession>A0AAF0IXH7</accession>
<keyword evidence="4" id="KW-1185">Reference proteome</keyword>
<feature type="compositionally biased region" description="Low complexity" evidence="1">
    <location>
        <begin position="25"/>
        <end position="35"/>
    </location>
</feature>
<dbReference type="Gene3D" id="1.25.10.10">
    <property type="entry name" value="Leucine-rich Repeat Variant"/>
    <property type="match status" value="1"/>
</dbReference>
<dbReference type="Pfam" id="PF24571">
    <property type="entry name" value="HEAT_SCC3-SA"/>
    <property type="match status" value="1"/>
</dbReference>
<dbReference type="InterPro" id="IPR039662">
    <property type="entry name" value="Cohesin_Scc3/SA"/>
</dbReference>
<dbReference type="Pfam" id="PF21581">
    <property type="entry name" value="SCD"/>
    <property type="match status" value="1"/>
</dbReference>
<reference evidence="3" key="1">
    <citation type="submission" date="2023-03" db="EMBL/GenBank/DDBJ databases">
        <title>Mating type loci evolution in Malassezia.</title>
        <authorList>
            <person name="Coelho M.A."/>
        </authorList>
    </citation>
    <scope>NUCLEOTIDE SEQUENCE</scope>
    <source>
        <strain evidence="3">CBS 7876</strain>
    </source>
</reference>
<sequence>MPATRARRTRAGSAKRAREVESDSELSSLTSLSDEAPPPKRPQVRVDVAELGDNELFNAVLSPEQIDEAAENWVVAFQGEPKDALAQLATFLLRLCGCDATIDAQKVAADTLSDTLEEIQEAFAQNAVGQYPIVSRAKPMRSVRKNAASLLHRLLHDAAEAEVLGDDDLLDTLQAWLSELAQSSLRSFRHTGTLVTMWVLDGLSAQLDAARDSFEVAERQRTAEANKSGANRTRVAHTAQRMEQLDALRESLDAHLDDLVTNVFVPRVRDVDAQVRNDCIEQLGTLLKRYPAQYLQEFYFRHLGTALSDPDGAVRLRALRAVQGVCVAAHADAVRSFFGSYKKRLLDMALYDVDLNVRTAAFALLEAANEQGMLEHDDCSLLAVHIFDVDARIRVAAACFVYTLLEQGAVQEPIARVRRLIQLLVKYNAQLEELEQRTAEPPLDDEGLLAPNVGRVGVATEALWDAKESLHAWQPFLDVLLDAETELSRDEEAVAVEMLVTVVRLTQERGIEEDGAMPIEACSHALMTALPKLLAHFSAETPRISDLLLLVRWMDLGVYQETRNTSAFDSLWDDIGSHFLRNVDTRLLQNAAEALQRLAAAPAAVSTRSAKLATLEEGIVGTMQDTLHQRTINTALFTEDDIHVIQASLARLHALLKAMNVAAVLDEAPNDTPLFDTVLSLAKRGRLAHEQERTFVALALKTLTLYLLWRSHEALQGEGHVDQIKERRRELFDVLESYLEGTTESLSSPVCLLY</sequence>
<evidence type="ECO:0000313" key="4">
    <source>
        <dbReference type="Proteomes" id="UP001214603"/>
    </source>
</evidence>
<dbReference type="InterPro" id="IPR011989">
    <property type="entry name" value="ARM-like"/>
</dbReference>
<proteinExistence type="predicted"/>
<gene>
    <name evidence="3" type="primary">IRR1</name>
    <name evidence="3" type="ORF">MOBT1_002804</name>
</gene>
<dbReference type="GO" id="GO:0007062">
    <property type="term" value="P:sister chromatid cohesion"/>
    <property type="evidence" value="ECO:0007669"/>
    <property type="project" value="UniProtKB-ARBA"/>
</dbReference>
<dbReference type="SUPFAM" id="SSF48371">
    <property type="entry name" value="ARM repeat"/>
    <property type="match status" value="1"/>
</dbReference>
<dbReference type="InterPro" id="IPR016024">
    <property type="entry name" value="ARM-type_fold"/>
</dbReference>
<protein>
    <submittedName>
        <fullName evidence="3">Cohesin complex subunit</fullName>
    </submittedName>
</protein>